<accession>A0A4R3J891</accession>
<comment type="caution">
    <text evidence="3">The sequence shown here is derived from an EMBL/GenBank/DDBJ whole genome shotgun (WGS) entry which is preliminary data.</text>
</comment>
<keyword evidence="4" id="KW-1185">Reference proteome</keyword>
<dbReference type="EMBL" id="SLZW01000007">
    <property type="protein sequence ID" value="TCS61664.1"/>
    <property type="molecule type" value="Genomic_DNA"/>
</dbReference>
<dbReference type="Proteomes" id="UP000295304">
    <property type="component" value="Unassembled WGS sequence"/>
</dbReference>
<reference evidence="3 4" key="1">
    <citation type="submission" date="2019-03" db="EMBL/GenBank/DDBJ databases">
        <title>Genomic Encyclopedia of Type Strains, Phase IV (KMG-IV): sequencing the most valuable type-strain genomes for metagenomic binning, comparative biology and taxonomic classification.</title>
        <authorList>
            <person name="Goeker M."/>
        </authorList>
    </citation>
    <scope>NUCLEOTIDE SEQUENCE [LARGE SCALE GENOMIC DNA]</scope>
    <source>
        <strain evidence="3 4">DSM 101688</strain>
    </source>
</reference>
<evidence type="ECO:0000313" key="3">
    <source>
        <dbReference type="EMBL" id="TCS61664.1"/>
    </source>
</evidence>
<keyword evidence="1" id="KW-0175">Coiled coil</keyword>
<proteinExistence type="predicted"/>
<feature type="transmembrane region" description="Helical" evidence="2">
    <location>
        <begin position="6"/>
        <end position="23"/>
    </location>
</feature>
<name>A0A4R3J891_9PROT</name>
<sequence length="121" mass="13576">MLGLGELIGTIAVFIAMVALWLASDTLKKVDNQNQKFVELYIKKLRAEVAEARNETDKMSRAIKTLEDKAGALHVKHENDSARLKKLSDNVQTLQDAFSQLDESIPQRLRVARGASRRTVQ</sequence>
<gene>
    <name evidence="3" type="ORF">EDD55_10773</name>
</gene>
<dbReference type="RefSeq" id="WP_132939380.1">
    <property type="nucleotide sequence ID" value="NZ_CP119676.1"/>
</dbReference>
<feature type="coiled-coil region" evidence="1">
    <location>
        <begin position="35"/>
        <end position="104"/>
    </location>
</feature>
<keyword evidence="2" id="KW-1133">Transmembrane helix</keyword>
<evidence type="ECO:0000256" key="2">
    <source>
        <dbReference type="SAM" id="Phobius"/>
    </source>
</evidence>
<keyword evidence="2" id="KW-0472">Membrane</keyword>
<evidence type="ECO:0000256" key="1">
    <source>
        <dbReference type="SAM" id="Coils"/>
    </source>
</evidence>
<protein>
    <submittedName>
        <fullName evidence="3">Uncharacterized protein</fullName>
    </submittedName>
</protein>
<evidence type="ECO:0000313" key="4">
    <source>
        <dbReference type="Proteomes" id="UP000295304"/>
    </source>
</evidence>
<dbReference type="AlphaFoldDB" id="A0A4R3J891"/>
<dbReference type="OrthoDB" id="9928834at2"/>
<keyword evidence="2" id="KW-0812">Transmembrane</keyword>
<organism evidence="3 4">
    <name type="scientific">Varunaivibrio sulfuroxidans</name>
    <dbReference type="NCBI Taxonomy" id="1773489"/>
    <lineage>
        <taxon>Bacteria</taxon>
        <taxon>Pseudomonadati</taxon>
        <taxon>Pseudomonadota</taxon>
        <taxon>Alphaproteobacteria</taxon>
        <taxon>Rhodospirillales</taxon>
        <taxon>Magnetovibrionaceae</taxon>
        <taxon>Varunaivibrio</taxon>
    </lineage>
</organism>